<reference evidence="3" key="1">
    <citation type="journal article" date="2012" name="PLoS ONE">
        <title>The success of Acinetobacter species; genetic, metabolic and virulence attributes.</title>
        <authorList>
            <person name="Peleg A.Y."/>
            <person name="de Breij A."/>
            <person name="Adams M.D."/>
            <person name="Cerqueira G.M."/>
            <person name="Mocali S."/>
            <person name="Galardini M."/>
            <person name="Nibbering P.H."/>
            <person name="Earl A.M."/>
            <person name="Ward D.V."/>
            <person name="Paterson D.L."/>
            <person name="Seifert H."/>
            <person name="Dijkshoorn L."/>
        </authorList>
    </citation>
    <scope>NUCLEOTIDE SEQUENCE [LARGE SCALE GENOMIC DNA]</scope>
    <source>
        <strain evidence="3">SH046</strain>
    </source>
</reference>
<dbReference type="Proteomes" id="UP000012047">
    <property type="component" value="Unassembled WGS sequence"/>
</dbReference>
<dbReference type="Gene3D" id="2.60.40.3440">
    <property type="match status" value="3"/>
</dbReference>
<evidence type="ECO:0008006" key="4">
    <source>
        <dbReference type="Google" id="ProtNLM"/>
    </source>
</evidence>
<accession>D0SG63</accession>
<evidence type="ECO:0000256" key="1">
    <source>
        <dbReference type="SAM" id="MobiDB-lite"/>
    </source>
</evidence>
<dbReference type="Pfam" id="PF17963">
    <property type="entry name" value="Big_9"/>
    <property type="match status" value="3"/>
</dbReference>
<feature type="non-terminal residue" evidence="2">
    <location>
        <position position="535"/>
    </location>
</feature>
<dbReference type="eggNOG" id="COG5184">
    <property type="taxonomic scope" value="Bacteria"/>
</dbReference>
<dbReference type="NCBIfam" id="NF012211">
    <property type="entry name" value="tand_rpt_95"/>
    <property type="match status" value="3"/>
</dbReference>
<sequence>MNTSVKIISVDGDVWRFSKTNKKIILKKGAKLQVKDVLHLSEESSVVLQLSNGRVVEIHGKDLINNDGNFSLNSLLGEPNSDLDKIVNFAKSFQQMNDTEQQNDVVRLDDGRVFKKEGKDYVEIAGESFDGDPDVTQGGHRFVQLTRVGETSVADGIKPLMLNRVLDNIPPLGIEYPILSSVIKPFEHGLGGGSWTPLSPFAPTPNTPPVASDDTYNTAFNTPVALNPLANDSDADGNPLTITAINGVTLTPGTAQQINTPNGVVNIDAQGTITFTPNNGFTGQESFNYSISDGQGGSSTATETINVAAAPNTPPVASDDTYNTAYNTPVTLTPLANDSDADGGTLTITAINGVTLTPGTAQQINTPNGVVNIDAQGTITFTPNAGFSGQETFNYSISDGQGGSSTATGTINVSAAPNTPPVASDDTYNTAFNTPVTLNPLANDTDADGNPLTITAINGVTLTPGTAQQINTPNGVVNIDAQGTITFTPNTGFSGQESFNYSISDGQGGTSTANQIISIAPVANDDTATVDEGDT</sequence>
<proteinExistence type="predicted"/>
<organism evidence="2 3">
    <name type="scientific">Acinetobacter johnsonii SH046</name>
    <dbReference type="NCBI Taxonomy" id="575586"/>
    <lineage>
        <taxon>Bacteria</taxon>
        <taxon>Pseudomonadati</taxon>
        <taxon>Pseudomonadota</taxon>
        <taxon>Gammaproteobacteria</taxon>
        <taxon>Moraxellales</taxon>
        <taxon>Moraxellaceae</taxon>
        <taxon>Acinetobacter</taxon>
    </lineage>
</organism>
<evidence type="ECO:0000313" key="3">
    <source>
        <dbReference type="Proteomes" id="UP000012047"/>
    </source>
</evidence>
<name>D0SG63_ACIJO</name>
<feature type="region of interest" description="Disordered" evidence="1">
    <location>
        <begin position="400"/>
        <end position="420"/>
    </location>
</feature>
<dbReference type="HOGENOM" id="CLU_509543_0_0_6"/>
<dbReference type="AlphaFoldDB" id="D0SG63"/>
<evidence type="ECO:0000313" key="2">
    <source>
        <dbReference type="EMBL" id="EEY95163.1"/>
    </source>
</evidence>
<protein>
    <recommendedName>
        <fullName evidence="4">RapA2 cadherin-like domain-containing protein</fullName>
    </recommendedName>
</protein>
<gene>
    <name evidence="2" type="ORF">HMPREF0016_02836</name>
</gene>
<feature type="compositionally biased region" description="Polar residues" evidence="1">
    <location>
        <begin position="400"/>
        <end position="417"/>
    </location>
</feature>
<dbReference type="EMBL" id="GG704970">
    <property type="protein sequence ID" value="EEY95163.1"/>
    <property type="molecule type" value="Genomic_DNA"/>
</dbReference>